<feature type="binding site" evidence="6">
    <location>
        <position position="180"/>
    </location>
    <ligand>
        <name>molybdate</name>
        <dbReference type="ChEBI" id="CHEBI:36264"/>
    </ligand>
</feature>
<dbReference type="Pfam" id="PF13531">
    <property type="entry name" value="SBP_bac_11"/>
    <property type="match status" value="1"/>
</dbReference>
<feature type="binding site" evidence="6">
    <location>
        <position position="162"/>
    </location>
    <ligand>
        <name>molybdate</name>
        <dbReference type="ChEBI" id="CHEBI:36264"/>
    </ligand>
</feature>
<accession>A0A271J1Q5</accession>
<evidence type="ECO:0000313" key="8">
    <source>
        <dbReference type="Proteomes" id="UP000216339"/>
    </source>
</evidence>
<keyword evidence="4" id="KW-0732">Signal</keyword>
<dbReference type="PIRSF" id="PIRSF004846">
    <property type="entry name" value="ModA"/>
    <property type="match status" value="1"/>
</dbReference>
<evidence type="ECO:0000256" key="5">
    <source>
        <dbReference type="ARBA" id="ARBA00062515"/>
    </source>
</evidence>
<dbReference type="SUPFAM" id="SSF53850">
    <property type="entry name" value="Periplasmic binding protein-like II"/>
    <property type="match status" value="1"/>
</dbReference>
<dbReference type="AlphaFoldDB" id="A0A271J1Q5"/>
<comment type="caution">
    <text evidence="7">The sequence shown here is derived from an EMBL/GenBank/DDBJ whole genome shotgun (WGS) entry which is preliminary data.</text>
</comment>
<keyword evidence="3 6" id="KW-0479">Metal-binding</keyword>
<dbReference type="Proteomes" id="UP000216339">
    <property type="component" value="Unassembled WGS sequence"/>
</dbReference>
<sequence>MTRAALGLAVALLGGCARDDGAALVFAAASTVDVVRHVTEAETAAGRPASVSVAASSVLARQIAQGAPADVFVTADPDWIDWLVTQGVALIDRREVARGRLVVVGPADAPSTRSVADALAMAERIALADPSHVPAGAYAETSLRRLGVWDEVAPRVVAAGDVRAAVAAVETGTADCAVVYASDAQASSRVRVLAEVPEAVTPPIRYEAALLDPSRGRAVFDAIVGAGDVWREAGFDPARP</sequence>
<comment type="subunit">
    <text evidence="5">The complex is composed of two ATP-binding proteins (ModC), two transmembrane proteins (ModB) and a solute-binding protein (ModA).</text>
</comment>
<feature type="binding site" evidence="6">
    <location>
        <position position="30"/>
    </location>
    <ligand>
        <name>molybdate</name>
        <dbReference type="ChEBI" id="CHEBI:36264"/>
    </ligand>
</feature>
<dbReference type="GO" id="GO:0046872">
    <property type="term" value="F:metal ion binding"/>
    <property type="evidence" value="ECO:0007669"/>
    <property type="project" value="UniProtKB-KW"/>
</dbReference>
<dbReference type="NCBIfam" id="TIGR01256">
    <property type="entry name" value="modA"/>
    <property type="match status" value="1"/>
</dbReference>
<dbReference type="InterPro" id="IPR005950">
    <property type="entry name" value="ModA"/>
</dbReference>
<dbReference type="GO" id="GO:0015689">
    <property type="term" value="P:molybdate ion transport"/>
    <property type="evidence" value="ECO:0007669"/>
    <property type="project" value="InterPro"/>
</dbReference>
<keyword evidence="2 6" id="KW-0500">Molybdenum</keyword>
<evidence type="ECO:0000256" key="1">
    <source>
        <dbReference type="ARBA" id="ARBA00009175"/>
    </source>
</evidence>
<dbReference type="PANTHER" id="PTHR30632:SF0">
    <property type="entry name" value="SULFATE-BINDING PROTEIN"/>
    <property type="match status" value="1"/>
</dbReference>
<proteinExistence type="inferred from homology"/>
<dbReference type="InterPro" id="IPR050682">
    <property type="entry name" value="ModA/WtpA"/>
</dbReference>
<feature type="binding site" evidence="6">
    <location>
        <position position="56"/>
    </location>
    <ligand>
        <name>molybdate</name>
        <dbReference type="ChEBI" id="CHEBI:36264"/>
    </ligand>
</feature>
<dbReference type="EMBL" id="MQWD01000001">
    <property type="protein sequence ID" value="PAP77290.1"/>
    <property type="molecule type" value="Genomic_DNA"/>
</dbReference>
<dbReference type="RefSeq" id="WP_095510956.1">
    <property type="nucleotide sequence ID" value="NZ_MQWD01000001.1"/>
</dbReference>
<dbReference type="PANTHER" id="PTHR30632">
    <property type="entry name" value="MOLYBDATE-BINDING PERIPLASMIC PROTEIN"/>
    <property type="match status" value="1"/>
</dbReference>
<evidence type="ECO:0000313" key="7">
    <source>
        <dbReference type="EMBL" id="PAP77290.1"/>
    </source>
</evidence>
<reference evidence="7 8" key="1">
    <citation type="submission" date="2016-11" db="EMBL/GenBank/DDBJ databases">
        <title>Study of marine rhodopsin-containing bacteria.</title>
        <authorList>
            <person name="Yoshizawa S."/>
            <person name="Kumagai Y."/>
            <person name="Kogure K."/>
        </authorList>
    </citation>
    <scope>NUCLEOTIDE SEQUENCE [LARGE SCALE GENOMIC DNA]</scope>
    <source>
        <strain evidence="7 8">SAORIC-28</strain>
    </source>
</reference>
<dbReference type="Gene3D" id="3.40.190.10">
    <property type="entry name" value="Periplasmic binding protein-like II"/>
    <property type="match status" value="2"/>
</dbReference>
<feature type="binding site" evidence="6">
    <location>
        <position position="135"/>
    </location>
    <ligand>
        <name>molybdate</name>
        <dbReference type="ChEBI" id="CHEBI:36264"/>
    </ligand>
</feature>
<evidence type="ECO:0000256" key="3">
    <source>
        <dbReference type="ARBA" id="ARBA00022723"/>
    </source>
</evidence>
<gene>
    <name evidence="7" type="ORF">BSZ37_13020</name>
</gene>
<evidence type="ECO:0000256" key="4">
    <source>
        <dbReference type="ARBA" id="ARBA00022729"/>
    </source>
</evidence>
<organism evidence="7 8">
    <name type="scientific">Rubrivirga marina</name>
    <dbReference type="NCBI Taxonomy" id="1196024"/>
    <lineage>
        <taxon>Bacteria</taxon>
        <taxon>Pseudomonadati</taxon>
        <taxon>Rhodothermota</taxon>
        <taxon>Rhodothermia</taxon>
        <taxon>Rhodothermales</taxon>
        <taxon>Rubricoccaceae</taxon>
        <taxon>Rubrivirga</taxon>
    </lineage>
</organism>
<dbReference type="GO" id="GO:1901359">
    <property type="term" value="F:tungstate binding"/>
    <property type="evidence" value="ECO:0007669"/>
    <property type="project" value="UniProtKB-ARBA"/>
</dbReference>
<dbReference type="OrthoDB" id="9785015at2"/>
<evidence type="ECO:0000256" key="2">
    <source>
        <dbReference type="ARBA" id="ARBA00022505"/>
    </source>
</evidence>
<dbReference type="PROSITE" id="PS51257">
    <property type="entry name" value="PROKAR_LIPOPROTEIN"/>
    <property type="match status" value="1"/>
</dbReference>
<evidence type="ECO:0000256" key="6">
    <source>
        <dbReference type="PIRSR" id="PIRSR004846-1"/>
    </source>
</evidence>
<name>A0A271J1Q5_9BACT</name>
<keyword evidence="8" id="KW-1185">Reference proteome</keyword>
<protein>
    <submittedName>
        <fullName evidence="7">Molybdate ABC transporter substrate-binding protein</fullName>
    </submittedName>
</protein>
<dbReference type="FunFam" id="3.40.190.10:FF:000035">
    <property type="entry name" value="Molybdate ABC transporter substrate-binding protein"/>
    <property type="match status" value="1"/>
</dbReference>
<comment type="similarity">
    <text evidence="1">Belongs to the bacterial solute-binding protein ModA family.</text>
</comment>
<dbReference type="GO" id="GO:0030973">
    <property type="term" value="F:molybdate ion binding"/>
    <property type="evidence" value="ECO:0007669"/>
    <property type="project" value="UniProtKB-ARBA"/>
</dbReference>